<organism evidence="8 9">
    <name type="scientific">Spongisporangium articulatum</name>
    <dbReference type="NCBI Taxonomy" id="3362603"/>
    <lineage>
        <taxon>Bacteria</taxon>
        <taxon>Bacillati</taxon>
        <taxon>Actinomycetota</taxon>
        <taxon>Actinomycetes</taxon>
        <taxon>Kineosporiales</taxon>
        <taxon>Kineosporiaceae</taxon>
        <taxon>Spongisporangium</taxon>
    </lineage>
</organism>
<evidence type="ECO:0000313" key="8">
    <source>
        <dbReference type="EMBL" id="MFI7588663.1"/>
    </source>
</evidence>
<feature type="transmembrane region" description="Helical" evidence="7">
    <location>
        <begin position="133"/>
        <end position="154"/>
    </location>
</feature>
<dbReference type="RefSeq" id="WP_398282584.1">
    <property type="nucleotide sequence ID" value="NZ_JBITLV010000005.1"/>
</dbReference>
<accession>A0ABW8ARF0</accession>
<evidence type="ECO:0000256" key="7">
    <source>
        <dbReference type="SAM" id="Phobius"/>
    </source>
</evidence>
<dbReference type="InterPro" id="IPR011701">
    <property type="entry name" value="MFS"/>
</dbReference>
<feature type="transmembrane region" description="Helical" evidence="7">
    <location>
        <begin position="353"/>
        <end position="373"/>
    </location>
</feature>
<feature type="transmembrane region" description="Helical" evidence="7">
    <location>
        <begin position="440"/>
        <end position="457"/>
    </location>
</feature>
<comment type="subcellular location">
    <subcellularLocation>
        <location evidence="1">Cell membrane</location>
        <topology evidence="1">Multi-pass membrane protein</topology>
    </subcellularLocation>
</comment>
<feature type="transmembrane region" description="Helical" evidence="7">
    <location>
        <begin position="325"/>
        <end position="346"/>
    </location>
</feature>
<dbReference type="PANTHER" id="PTHR23513:SF18">
    <property type="entry name" value="INTEGRAL MEMBRANE PROTEIN"/>
    <property type="match status" value="1"/>
</dbReference>
<sequence length="464" mass="46248">MHPGPPQSGASARPPIGPGFTPKTGSAAGRALRATGRGLSAAGRATGRGFRDVVNARGAGESGLGRMTYLHLAATVADTLVVTALAGTIFFSVTTDAARGRVALSLAVTVVPFALLAPLIGPLLDRAPHGRRYALAASMVVRAFLAWVMAGGVNDTGVDIGFYLAACGFLVCQKVYLVTRAAAVPSVLPAGTELVAANARLSLSGVVAMIVAAPLGAGLTATAGPTWTLRLAFAVFAGGTALALMLPAWVDAPRGPGEPAAGRADDVPPTRPMAAGPARRGLGHRGTTALRGNAALRAFTGFLTLFLAFRLRTDPLGGLSPGTSVALVIAVFGVGNGLGTAVGGLLRRVRPDVVVVVATGVAAAVCGVAAVFYGTATVVAGAFAAGLAQGLAKLCLDALIQSDVPESVRTGAFARSETVLQLAWVAGGGVGLVAPLPGPWGLGLGALLVAIAVTATVRSSRRAT</sequence>
<evidence type="ECO:0000256" key="2">
    <source>
        <dbReference type="ARBA" id="ARBA00022475"/>
    </source>
</evidence>
<keyword evidence="5 7" id="KW-0472">Membrane</keyword>
<keyword evidence="4 7" id="KW-1133">Transmembrane helix</keyword>
<dbReference type="Pfam" id="PF07690">
    <property type="entry name" value="MFS_1"/>
    <property type="match status" value="1"/>
</dbReference>
<keyword evidence="3 7" id="KW-0812">Transmembrane</keyword>
<feature type="transmembrane region" description="Helical" evidence="7">
    <location>
        <begin position="199"/>
        <end position="221"/>
    </location>
</feature>
<feature type="region of interest" description="Disordered" evidence="6">
    <location>
        <begin position="257"/>
        <end position="282"/>
    </location>
</feature>
<name>A0ABW8ARF0_9ACTN</name>
<gene>
    <name evidence="8" type="ORF">ACIB24_16450</name>
</gene>
<keyword evidence="2" id="KW-1003">Cell membrane</keyword>
<proteinExistence type="predicted"/>
<feature type="transmembrane region" description="Helical" evidence="7">
    <location>
        <begin position="102"/>
        <end position="121"/>
    </location>
</feature>
<dbReference type="InterPro" id="IPR036259">
    <property type="entry name" value="MFS_trans_sf"/>
</dbReference>
<comment type="caution">
    <text evidence="8">The sequence shown here is derived from an EMBL/GenBank/DDBJ whole genome shotgun (WGS) entry which is preliminary data.</text>
</comment>
<dbReference type="SUPFAM" id="SSF103473">
    <property type="entry name" value="MFS general substrate transporter"/>
    <property type="match status" value="1"/>
</dbReference>
<dbReference type="Proteomes" id="UP001612915">
    <property type="component" value="Unassembled WGS sequence"/>
</dbReference>
<reference evidence="8 9" key="1">
    <citation type="submission" date="2024-10" db="EMBL/GenBank/DDBJ databases">
        <title>The Natural Products Discovery Center: Release of the First 8490 Sequenced Strains for Exploring Actinobacteria Biosynthetic Diversity.</title>
        <authorList>
            <person name="Kalkreuter E."/>
            <person name="Kautsar S.A."/>
            <person name="Yang D."/>
            <person name="Bader C.D."/>
            <person name="Teijaro C.N."/>
            <person name="Fluegel L."/>
            <person name="Davis C.M."/>
            <person name="Simpson J.R."/>
            <person name="Lauterbach L."/>
            <person name="Steele A.D."/>
            <person name="Gui C."/>
            <person name="Meng S."/>
            <person name="Li G."/>
            <person name="Viehrig K."/>
            <person name="Ye F."/>
            <person name="Su P."/>
            <person name="Kiefer A.F."/>
            <person name="Nichols A."/>
            <person name="Cepeda A.J."/>
            <person name="Yan W."/>
            <person name="Fan B."/>
            <person name="Jiang Y."/>
            <person name="Adhikari A."/>
            <person name="Zheng C.-J."/>
            <person name="Schuster L."/>
            <person name="Cowan T.M."/>
            <person name="Smanski M.J."/>
            <person name="Chevrette M.G."/>
            <person name="De Carvalho L.P.S."/>
            <person name="Shen B."/>
        </authorList>
    </citation>
    <scope>NUCLEOTIDE SEQUENCE [LARGE SCALE GENOMIC DNA]</scope>
    <source>
        <strain evidence="8 9">NPDC049639</strain>
    </source>
</reference>
<dbReference type="PANTHER" id="PTHR23513">
    <property type="entry name" value="INTEGRAL MEMBRANE EFFLUX PROTEIN-RELATED"/>
    <property type="match status" value="1"/>
</dbReference>
<evidence type="ECO:0000256" key="5">
    <source>
        <dbReference type="ARBA" id="ARBA00023136"/>
    </source>
</evidence>
<evidence type="ECO:0000256" key="6">
    <source>
        <dbReference type="SAM" id="MobiDB-lite"/>
    </source>
</evidence>
<feature type="region of interest" description="Disordered" evidence="6">
    <location>
        <begin position="1"/>
        <end position="28"/>
    </location>
</feature>
<evidence type="ECO:0000256" key="3">
    <source>
        <dbReference type="ARBA" id="ARBA00022692"/>
    </source>
</evidence>
<evidence type="ECO:0000313" key="9">
    <source>
        <dbReference type="Proteomes" id="UP001612915"/>
    </source>
</evidence>
<feature type="transmembrane region" description="Helical" evidence="7">
    <location>
        <begin position="227"/>
        <end position="250"/>
    </location>
</feature>
<protein>
    <submittedName>
        <fullName evidence="8">MFS transporter</fullName>
    </submittedName>
</protein>
<evidence type="ECO:0000256" key="1">
    <source>
        <dbReference type="ARBA" id="ARBA00004651"/>
    </source>
</evidence>
<dbReference type="Gene3D" id="1.20.1250.20">
    <property type="entry name" value="MFS general substrate transporter like domains"/>
    <property type="match status" value="1"/>
</dbReference>
<dbReference type="EMBL" id="JBITLV010000005">
    <property type="protein sequence ID" value="MFI7588663.1"/>
    <property type="molecule type" value="Genomic_DNA"/>
</dbReference>
<keyword evidence="9" id="KW-1185">Reference proteome</keyword>
<evidence type="ECO:0000256" key="4">
    <source>
        <dbReference type="ARBA" id="ARBA00022989"/>
    </source>
</evidence>
<feature type="transmembrane region" description="Helical" evidence="7">
    <location>
        <begin position="69"/>
        <end position="90"/>
    </location>
</feature>
<feature type="transmembrane region" description="Helical" evidence="7">
    <location>
        <begin position="160"/>
        <end position="178"/>
    </location>
</feature>